<dbReference type="NCBIfam" id="TIGR01131">
    <property type="entry name" value="ATP_synt_6_or_A"/>
    <property type="match status" value="1"/>
</dbReference>
<evidence type="ECO:0000256" key="10">
    <source>
        <dbReference type="ARBA" id="ARBA00023310"/>
    </source>
</evidence>
<dbReference type="GO" id="GO:0016787">
    <property type="term" value="F:hydrolase activity"/>
    <property type="evidence" value="ECO:0007669"/>
    <property type="project" value="UniProtKB-KW"/>
</dbReference>
<comment type="subcellular location">
    <subcellularLocation>
        <location evidence="11 12">Cell membrane</location>
        <topology evidence="11 12">Multi-pass membrane protein</topology>
    </subcellularLocation>
    <subcellularLocation>
        <location evidence="1">Membrane</location>
        <topology evidence="1">Multi-pass membrane protein</topology>
    </subcellularLocation>
</comment>
<evidence type="ECO:0000256" key="7">
    <source>
        <dbReference type="ARBA" id="ARBA00022989"/>
    </source>
</evidence>
<keyword evidence="13" id="KW-0378">Hydrolase</keyword>
<keyword evidence="5 11" id="KW-0812">Transmembrane</keyword>
<dbReference type="InterPro" id="IPR000568">
    <property type="entry name" value="ATP_synth_F0_asu"/>
</dbReference>
<keyword evidence="3 11" id="KW-0813">Transport</keyword>
<keyword evidence="7 11" id="KW-1133">Transmembrane helix</keyword>
<dbReference type="InterPro" id="IPR045082">
    <property type="entry name" value="ATP_syn_F0_a_bact/chloroplast"/>
</dbReference>
<dbReference type="Pfam" id="PF00119">
    <property type="entry name" value="ATP-synt_A"/>
    <property type="match status" value="1"/>
</dbReference>
<feature type="transmembrane region" description="Helical" evidence="11">
    <location>
        <begin position="193"/>
        <end position="216"/>
    </location>
</feature>
<evidence type="ECO:0000313" key="13">
    <source>
        <dbReference type="EMBL" id="EFR43423.1"/>
    </source>
</evidence>
<feature type="transmembrane region" description="Helical" evidence="11">
    <location>
        <begin position="110"/>
        <end position="129"/>
    </location>
</feature>
<keyword evidence="8 11" id="KW-0406">Ion transport</keyword>
<keyword evidence="9 11" id="KW-0472">Membrane</keyword>
<gene>
    <name evidence="11 13" type="primary">atpB</name>
    <name evidence="13" type="ORF">HMPREF9220_1316</name>
</gene>
<reference evidence="13 14" key="1">
    <citation type="submission" date="2010-11" db="EMBL/GenBank/DDBJ databases">
        <authorList>
            <person name="Durkin A.S."/>
            <person name="Madupu R."/>
            <person name="Torralba M."/>
            <person name="Gillis M."/>
            <person name="Methe B."/>
            <person name="Sutton G."/>
            <person name="Nelson K.E."/>
        </authorList>
    </citation>
    <scope>NUCLEOTIDE SEQUENCE [LARGE SCALE GENOMIC DNA]</scope>
    <source>
        <strain evidence="13 14">UPII 345-E</strain>
    </source>
</reference>
<keyword evidence="10 11" id="KW-0066">ATP synthesis</keyword>
<evidence type="ECO:0000256" key="11">
    <source>
        <dbReference type="HAMAP-Rule" id="MF_01393"/>
    </source>
</evidence>
<feature type="transmembrane region" description="Helical" evidence="11">
    <location>
        <begin position="167"/>
        <end position="187"/>
    </location>
</feature>
<dbReference type="PANTHER" id="PTHR42823">
    <property type="entry name" value="ATP SYNTHASE SUBUNIT A, CHLOROPLASTIC"/>
    <property type="match status" value="1"/>
</dbReference>
<dbReference type="Gene3D" id="1.20.120.220">
    <property type="entry name" value="ATP synthase, F0 complex, subunit A"/>
    <property type="match status" value="1"/>
</dbReference>
<dbReference type="HAMAP" id="MF_01393">
    <property type="entry name" value="ATP_synth_a_bact"/>
    <property type="match status" value="1"/>
</dbReference>
<dbReference type="Proteomes" id="UP000004594">
    <property type="component" value="Unassembled WGS sequence"/>
</dbReference>
<evidence type="ECO:0000256" key="8">
    <source>
        <dbReference type="ARBA" id="ARBA00023065"/>
    </source>
</evidence>
<sequence length="221" mass="24791">MHLHTGTHVVAQFLGMGVNLDTLFTTWLTAIIVFIVVFMASRGRALVPSGIQNAVEFVIEALCDQFEKNVGKNYRQVVYVLLTLFMFIFVANEIGLLPTEHLTASPTNDVNTTLGLAIGSSLFVHFFKIKNSGFGHWIKHFFQPMPFFVVINVVEEISKPITLAMRLFGNILAGEILLEILCFMAPWLVPIIWIAFSLFVGLIQSYIFTTLVSIYLKSSVE</sequence>
<dbReference type="GO" id="GO:0005886">
    <property type="term" value="C:plasma membrane"/>
    <property type="evidence" value="ECO:0007669"/>
    <property type="project" value="UniProtKB-SubCell"/>
</dbReference>
<keyword evidence="11" id="KW-1003">Cell membrane</keyword>
<dbReference type="EMBL" id="AENT01000001">
    <property type="protein sequence ID" value="EFR43423.1"/>
    <property type="molecule type" value="Genomic_DNA"/>
</dbReference>
<feature type="transmembrane region" description="Helical" evidence="11">
    <location>
        <begin position="22"/>
        <end position="40"/>
    </location>
</feature>
<organism evidence="13 14">
    <name type="scientific">Dialister micraerophilus UPII 345-E</name>
    <dbReference type="NCBI Taxonomy" id="910314"/>
    <lineage>
        <taxon>Bacteria</taxon>
        <taxon>Bacillati</taxon>
        <taxon>Bacillota</taxon>
        <taxon>Negativicutes</taxon>
        <taxon>Veillonellales</taxon>
        <taxon>Veillonellaceae</taxon>
        <taxon>Dialister</taxon>
    </lineage>
</organism>
<evidence type="ECO:0000256" key="3">
    <source>
        <dbReference type="ARBA" id="ARBA00022448"/>
    </source>
</evidence>
<comment type="caution">
    <text evidence="13">The sequence shown here is derived from an EMBL/GenBank/DDBJ whole genome shotgun (WGS) entry which is preliminary data.</text>
</comment>
<dbReference type="PROSITE" id="PS00449">
    <property type="entry name" value="ATPASE_A"/>
    <property type="match status" value="1"/>
</dbReference>
<protein>
    <recommendedName>
        <fullName evidence="11 12">ATP synthase subunit a</fullName>
    </recommendedName>
    <alternativeName>
        <fullName evidence="11">ATP synthase F0 sector subunit a</fullName>
    </alternativeName>
    <alternativeName>
        <fullName evidence="11">F-ATPase subunit 6</fullName>
    </alternativeName>
</protein>
<evidence type="ECO:0000256" key="2">
    <source>
        <dbReference type="ARBA" id="ARBA00006810"/>
    </source>
</evidence>
<dbReference type="GO" id="GO:0045259">
    <property type="term" value="C:proton-transporting ATP synthase complex"/>
    <property type="evidence" value="ECO:0007669"/>
    <property type="project" value="UniProtKB-KW"/>
</dbReference>
<evidence type="ECO:0000256" key="5">
    <source>
        <dbReference type="ARBA" id="ARBA00022692"/>
    </source>
</evidence>
<evidence type="ECO:0000313" key="14">
    <source>
        <dbReference type="Proteomes" id="UP000004594"/>
    </source>
</evidence>
<evidence type="ECO:0000256" key="12">
    <source>
        <dbReference type="RuleBase" id="RU000483"/>
    </source>
</evidence>
<comment type="function">
    <text evidence="11 12">Key component of the proton channel; it plays a direct role in the translocation of protons across the membrane.</text>
</comment>
<comment type="similarity">
    <text evidence="2 11 12">Belongs to the ATPase A chain family.</text>
</comment>
<dbReference type="eggNOG" id="COG0356">
    <property type="taxonomic scope" value="Bacteria"/>
</dbReference>
<keyword evidence="4 11" id="KW-0138">CF(0)</keyword>
<evidence type="ECO:0000256" key="6">
    <source>
        <dbReference type="ARBA" id="ARBA00022781"/>
    </source>
</evidence>
<evidence type="ECO:0000256" key="1">
    <source>
        <dbReference type="ARBA" id="ARBA00004141"/>
    </source>
</evidence>
<feature type="transmembrane region" description="Helical" evidence="11">
    <location>
        <begin position="77"/>
        <end position="98"/>
    </location>
</feature>
<dbReference type="InterPro" id="IPR023011">
    <property type="entry name" value="ATP_synth_F0_asu_AS"/>
</dbReference>
<keyword evidence="6 11" id="KW-0375">Hydrogen ion transport</keyword>
<evidence type="ECO:0000256" key="4">
    <source>
        <dbReference type="ARBA" id="ARBA00022547"/>
    </source>
</evidence>
<dbReference type="PRINTS" id="PR00123">
    <property type="entry name" value="ATPASEA"/>
</dbReference>
<evidence type="ECO:0000256" key="9">
    <source>
        <dbReference type="ARBA" id="ARBA00023136"/>
    </source>
</evidence>
<dbReference type="RefSeq" id="WP_007553795.1">
    <property type="nucleotide sequence ID" value="NZ_AENT01000001.1"/>
</dbReference>
<dbReference type="GO" id="GO:0042777">
    <property type="term" value="P:proton motive force-driven plasma membrane ATP synthesis"/>
    <property type="evidence" value="ECO:0007669"/>
    <property type="project" value="TreeGrafter"/>
</dbReference>
<dbReference type="SUPFAM" id="SSF81336">
    <property type="entry name" value="F1F0 ATP synthase subunit A"/>
    <property type="match status" value="1"/>
</dbReference>
<dbReference type="GO" id="GO:0046933">
    <property type="term" value="F:proton-transporting ATP synthase activity, rotational mechanism"/>
    <property type="evidence" value="ECO:0007669"/>
    <property type="project" value="UniProtKB-UniRule"/>
</dbReference>
<dbReference type="InterPro" id="IPR035908">
    <property type="entry name" value="F0_ATP_A_sf"/>
</dbReference>
<dbReference type="PANTHER" id="PTHR42823:SF3">
    <property type="entry name" value="ATP SYNTHASE SUBUNIT A, CHLOROPLASTIC"/>
    <property type="match status" value="1"/>
</dbReference>
<proteinExistence type="inferred from homology"/>
<name>E4L724_9FIRM</name>
<dbReference type="OrthoDB" id="9789241at2"/>
<dbReference type="AlphaFoldDB" id="E4L724"/>
<dbReference type="CDD" id="cd00310">
    <property type="entry name" value="ATP-synt_Fo_a_6"/>
    <property type="match status" value="1"/>
</dbReference>
<accession>E4L724</accession>